<evidence type="ECO:0000259" key="2">
    <source>
        <dbReference type="Pfam" id="PF00144"/>
    </source>
</evidence>
<feature type="domain" description="Beta-lactamase-related" evidence="2">
    <location>
        <begin position="98"/>
        <end position="366"/>
    </location>
</feature>
<sequence>MKSYSIAASLLCLLLVSFQNQAQDGLADEQVSLNKVDSTQMDLKHMIRTDERHRPYNPPESLNDGILVGNLTSIAVDSSGIEQLRYRIGKGDYGYIDSLLVSYNGKLVVEDYWGDGTIDKPHFVFSITKNILSNAIGKAIELGLISSVNDPIIKYFPELSEKNLSSGVDTIRIHDLLTMRSGLNIKGVDIPLDTINENNHVEHYFTMTRPVIPGQYFKYQGADPDILNHILYNVSGLTLEEFTEQHYFKPLGIDNVRWEQSACGLTKASSGLHLTSRDMMKIGLVTMSKGDYRGYQVLNRMWVEEATSAKTTNGNYGYYWWTEDFRVSGDRVKTISGRGARGQFIFMMPELELVVVVTSSNDNKTRRAPFTFVPELILPAFIR</sequence>
<dbReference type="Proteomes" id="UP000027997">
    <property type="component" value="Unassembled WGS sequence"/>
</dbReference>
<keyword evidence="4" id="KW-1185">Reference proteome</keyword>
<accession>A0A081K9V8</accession>
<evidence type="ECO:0000313" key="3">
    <source>
        <dbReference type="EMBL" id="KEI70934.1"/>
    </source>
</evidence>
<reference evidence="3 4" key="1">
    <citation type="submission" date="2014-06" db="EMBL/GenBank/DDBJ databases">
        <title>Whole Genome Sequences of Three Symbiotic Endozoicomonas Bacteria.</title>
        <authorList>
            <person name="Neave M.J."/>
            <person name="Apprill A."/>
            <person name="Voolstra C.R."/>
        </authorList>
    </citation>
    <scope>NUCLEOTIDE SEQUENCE [LARGE SCALE GENOMIC DNA]</scope>
    <source>
        <strain evidence="3 4">DSM 22380</strain>
    </source>
</reference>
<gene>
    <name evidence="3" type="ORF">GV64_09470</name>
</gene>
<dbReference type="InterPro" id="IPR001466">
    <property type="entry name" value="Beta-lactam-related"/>
</dbReference>
<dbReference type="RefSeq" id="WP_020585186.1">
    <property type="nucleotide sequence ID" value="NZ_JOJP01000001.1"/>
</dbReference>
<proteinExistence type="predicted"/>
<keyword evidence="1" id="KW-0732">Signal</keyword>
<dbReference type="eggNOG" id="COG1680">
    <property type="taxonomic scope" value="Bacteria"/>
</dbReference>
<evidence type="ECO:0000256" key="1">
    <source>
        <dbReference type="SAM" id="SignalP"/>
    </source>
</evidence>
<dbReference type="PANTHER" id="PTHR43283">
    <property type="entry name" value="BETA-LACTAMASE-RELATED"/>
    <property type="match status" value="1"/>
</dbReference>
<protein>
    <recommendedName>
        <fullName evidence="2">Beta-lactamase-related domain-containing protein</fullName>
    </recommendedName>
</protein>
<dbReference type="InterPro" id="IPR050789">
    <property type="entry name" value="Diverse_Enzym_Activities"/>
</dbReference>
<dbReference type="STRING" id="305900.GV64_09470"/>
<feature type="chain" id="PRO_5001758712" description="Beta-lactamase-related domain-containing protein" evidence="1">
    <location>
        <begin position="23"/>
        <end position="383"/>
    </location>
</feature>
<dbReference type="InterPro" id="IPR012338">
    <property type="entry name" value="Beta-lactam/transpept-like"/>
</dbReference>
<comment type="caution">
    <text evidence="3">The sequence shown here is derived from an EMBL/GenBank/DDBJ whole genome shotgun (WGS) entry which is preliminary data.</text>
</comment>
<dbReference type="SUPFAM" id="SSF56601">
    <property type="entry name" value="beta-lactamase/transpeptidase-like"/>
    <property type="match status" value="1"/>
</dbReference>
<feature type="signal peptide" evidence="1">
    <location>
        <begin position="1"/>
        <end position="22"/>
    </location>
</feature>
<dbReference type="AlphaFoldDB" id="A0A081K9V8"/>
<dbReference type="Pfam" id="PF00144">
    <property type="entry name" value="Beta-lactamase"/>
    <property type="match status" value="1"/>
</dbReference>
<name>A0A081K9V8_9GAMM</name>
<dbReference type="PANTHER" id="PTHR43283:SF7">
    <property type="entry name" value="BETA-LACTAMASE-RELATED DOMAIN-CONTAINING PROTEIN"/>
    <property type="match status" value="1"/>
</dbReference>
<evidence type="ECO:0000313" key="4">
    <source>
        <dbReference type="Proteomes" id="UP000027997"/>
    </source>
</evidence>
<organism evidence="3 4">
    <name type="scientific">Endozoicomonas elysicola</name>
    <dbReference type="NCBI Taxonomy" id="305900"/>
    <lineage>
        <taxon>Bacteria</taxon>
        <taxon>Pseudomonadati</taxon>
        <taxon>Pseudomonadota</taxon>
        <taxon>Gammaproteobacteria</taxon>
        <taxon>Oceanospirillales</taxon>
        <taxon>Endozoicomonadaceae</taxon>
        <taxon>Endozoicomonas</taxon>
    </lineage>
</organism>
<dbReference type="EMBL" id="JOJP01000001">
    <property type="protein sequence ID" value="KEI70934.1"/>
    <property type="molecule type" value="Genomic_DNA"/>
</dbReference>
<dbReference type="Gene3D" id="3.40.710.10">
    <property type="entry name" value="DD-peptidase/beta-lactamase superfamily"/>
    <property type="match status" value="1"/>
</dbReference>